<dbReference type="GO" id="GO:0120159">
    <property type="term" value="F:rRNA pseudouridine synthase activity"/>
    <property type="evidence" value="ECO:0007669"/>
    <property type="project" value="UniProtKB-ARBA"/>
</dbReference>
<dbReference type="PANTHER" id="PTHR47683">
    <property type="entry name" value="PSEUDOURIDINE SYNTHASE FAMILY PROTEIN-RELATED"/>
    <property type="match status" value="1"/>
</dbReference>
<accession>A0A6S6T366</accession>
<dbReference type="Gene3D" id="3.30.70.580">
    <property type="entry name" value="Pseudouridine synthase I, catalytic domain, N-terminal subdomain"/>
    <property type="match status" value="1"/>
</dbReference>
<feature type="compositionally biased region" description="Basic and acidic residues" evidence="5">
    <location>
        <begin position="50"/>
        <end position="61"/>
    </location>
</feature>
<dbReference type="GO" id="GO:0016829">
    <property type="term" value="F:lyase activity"/>
    <property type="evidence" value="ECO:0007669"/>
    <property type="project" value="UniProtKB-KW"/>
</dbReference>
<dbReference type="PANTHER" id="PTHR47683:SF2">
    <property type="entry name" value="RNA-BINDING S4 DOMAIN-CONTAINING PROTEIN"/>
    <property type="match status" value="1"/>
</dbReference>
<dbReference type="InterPro" id="IPR002942">
    <property type="entry name" value="S4_RNA-bd"/>
</dbReference>
<feature type="domain" description="RNA-binding S4" evidence="6">
    <location>
        <begin position="89"/>
        <end position="157"/>
    </location>
</feature>
<dbReference type="SUPFAM" id="SSF55120">
    <property type="entry name" value="Pseudouridine synthase"/>
    <property type="match status" value="1"/>
</dbReference>
<dbReference type="InterPro" id="IPR020094">
    <property type="entry name" value="TruA/RsuA/RluB/E/F_N"/>
</dbReference>
<dbReference type="InterPro" id="IPR036986">
    <property type="entry name" value="S4_RNA-bd_sf"/>
</dbReference>
<dbReference type="InterPro" id="IPR018496">
    <property type="entry name" value="PsdUridine_synth_RsuA/RluB_CS"/>
</dbReference>
<dbReference type="Pfam" id="PF00849">
    <property type="entry name" value="PseudoU_synth_2"/>
    <property type="match status" value="1"/>
</dbReference>
<dbReference type="InterPro" id="IPR000748">
    <property type="entry name" value="PsdUridine_synth_RsuA/RluB/E/F"/>
</dbReference>
<evidence type="ECO:0000313" key="7">
    <source>
        <dbReference type="EMBL" id="CAA6815231.1"/>
    </source>
</evidence>
<protein>
    <recommendedName>
        <fullName evidence="4">Pseudouridine synthase</fullName>
        <ecNumber evidence="4">5.4.99.-</ecNumber>
    </recommendedName>
</protein>
<gene>
    <name evidence="7" type="ORF">HELGO_WM41722</name>
</gene>
<dbReference type="InterPro" id="IPR006145">
    <property type="entry name" value="PsdUridine_synth_RsuA/RluA"/>
</dbReference>
<dbReference type="Gene3D" id="3.10.290.10">
    <property type="entry name" value="RNA-binding S4 domain"/>
    <property type="match status" value="1"/>
</dbReference>
<evidence type="ECO:0000256" key="2">
    <source>
        <dbReference type="ARBA" id="ARBA00023235"/>
    </source>
</evidence>
<dbReference type="Gene3D" id="3.30.70.1560">
    <property type="entry name" value="Alpha-L RNA-binding motif"/>
    <property type="match status" value="1"/>
</dbReference>
<evidence type="ECO:0000256" key="4">
    <source>
        <dbReference type="RuleBase" id="RU003887"/>
    </source>
</evidence>
<dbReference type="EC" id="5.4.99.-" evidence="4"/>
<evidence type="ECO:0000256" key="3">
    <source>
        <dbReference type="PROSITE-ProRule" id="PRU00182"/>
    </source>
</evidence>
<dbReference type="SUPFAM" id="SSF55174">
    <property type="entry name" value="Alpha-L RNA-binding motif"/>
    <property type="match status" value="1"/>
</dbReference>
<name>A0A6S6T366_9BACT</name>
<dbReference type="GO" id="GO:0000455">
    <property type="term" value="P:enzyme-directed rRNA pseudouridine synthesis"/>
    <property type="evidence" value="ECO:0007669"/>
    <property type="project" value="UniProtKB-ARBA"/>
</dbReference>
<sequence length="321" mass="36932">MKRKPKKEEKPFSKFYRKKPVKFVADKPSYYAGEEEDDDTPKKKRAYQKGGDKKKPNDRRKVNPKTIGPKFKKKEIIQKTHEAPVEENMRLNKYIAHAGICSRRKASEHIEKGSVMVNDVVVKEMGYKVQKNDVVKFQGNVVEPTRNHVYILLNKPKNVITTLQDENGRRTILDFVSDLTTERIYPVGRLDRNTTGLLLLTNDGSFAQKLSHPSFGVSKIYKAKLDKALRPEDLEKIRNTLQLEDGPAPVDAIEYGANSKTIGIEVHIGRNRIVRRIFEHLGYEVLKLDRVRYASLTKKNIPIGKCRFLTKQEIIILKHLA</sequence>
<dbReference type="CDD" id="cd02870">
    <property type="entry name" value="PseudoU_synth_RsuA_like"/>
    <property type="match status" value="1"/>
</dbReference>
<dbReference type="AlphaFoldDB" id="A0A6S6T366"/>
<dbReference type="PROSITE" id="PS50889">
    <property type="entry name" value="S4"/>
    <property type="match status" value="1"/>
</dbReference>
<dbReference type="EMBL" id="CACVAQ010000225">
    <property type="protein sequence ID" value="CAA6815231.1"/>
    <property type="molecule type" value="Genomic_DNA"/>
</dbReference>
<dbReference type="Pfam" id="PF01479">
    <property type="entry name" value="S4"/>
    <property type="match status" value="1"/>
</dbReference>
<feature type="region of interest" description="Disordered" evidence="5">
    <location>
        <begin position="30"/>
        <end position="67"/>
    </location>
</feature>
<dbReference type="NCBIfam" id="TIGR00093">
    <property type="entry name" value="pseudouridine synthase"/>
    <property type="match status" value="1"/>
</dbReference>
<keyword evidence="2 4" id="KW-0413">Isomerase</keyword>
<comment type="similarity">
    <text evidence="1 4">Belongs to the pseudouridine synthase RsuA family.</text>
</comment>
<organism evidence="7">
    <name type="scientific">uncultured Aureispira sp</name>
    <dbReference type="NCBI Taxonomy" id="1331704"/>
    <lineage>
        <taxon>Bacteria</taxon>
        <taxon>Pseudomonadati</taxon>
        <taxon>Bacteroidota</taxon>
        <taxon>Saprospiria</taxon>
        <taxon>Saprospirales</taxon>
        <taxon>Saprospiraceae</taxon>
        <taxon>Aureispira</taxon>
        <taxon>environmental samples</taxon>
    </lineage>
</organism>
<evidence type="ECO:0000256" key="1">
    <source>
        <dbReference type="ARBA" id="ARBA00008348"/>
    </source>
</evidence>
<keyword evidence="3" id="KW-0694">RNA-binding</keyword>
<dbReference type="CDD" id="cd00165">
    <property type="entry name" value="S4"/>
    <property type="match status" value="1"/>
</dbReference>
<dbReference type="SMART" id="SM00363">
    <property type="entry name" value="S4"/>
    <property type="match status" value="1"/>
</dbReference>
<dbReference type="InterPro" id="IPR020103">
    <property type="entry name" value="PsdUridine_synth_cat_dom_sf"/>
</dbReference>
<dbReference type="InterPro" id="IPR042092">
    <property type="entry name" value="PsdUridine_s_RsuA/RluB/E/F_cat"/>
</dbReference>
<proteinExistence type="inferred from homology"/>
<dbReference type="FunFam" id="3.10.290.10:FF:000003">
    <property type="entry name" value="Pseudouridine synthase"/>
    <property type="match status" value="1"/>
</dbReference>
<evidence type="ECO:0000259" key="6">
    <source>
        <dbReference type="SMART" id="SM00363"/>
    </source>
</evidence>
<keyword evidence="7" id="KW-0456">Lyase</keyword>
<evidence type="ECO:0000256" key="5">
    <source>
        <dbReference type="SAM" id="MobiDB-lite"/>
    </source>
</evidence>
<reference evidence="7" key="1">
    <citation type="submission" date="2020-01" db="EMBL/GenBank/DDBJ databases">
        <authorList>
            <person name="Meier V. D."/>
            <person name="Meier V D."/>
        </authorList>
    </citation>
    <scope>NUCLEOTIDE SEQUENCE</scope>
    <source>
        <strain evidence="7">HLG_WM_MAG_10</strain>
    </source>
</reference>
<dbReference type="PROSITE" id="PS01149">
    <property type="entry name" value="PSI_RSU"/>
    <property type="match status" value="1"/>
</dbReference>
<dbReference type="InterPro" id="IPR050343">
    <property type="entry name" value="RsuA_PseudoU_synthase"/>
</dbReference>
<dbReference type="GO" id="GO:0003723">
    <property type="term" value="F:RNA binding"/>
    <property type="evidence" value="ECO:0007669"/>
    <property type="project" value="UniProtKB-KW"/>
</dbReference>